<dbReference type="AlphaFoldDB" id="A0A6S6XR17"/>
<evidence type="ECO:0000313" key="3">
    <source>
        <dbReference type="Proteomes" id="UP000515733"/>
    </source>
</evidence>
<keyword evidence="3" id="KW-1185">Reference proteome</keyword>
<dbReference type="KEGG" id="doe:DENOEST_1271"/>
<organism evidence="2 3">
    <name type="scientific">Denitratisoma oestradiolicum</name>
    <dbReference type="NCBI Taxonomy" id="311182"/>
    <lineage>
        <taxon>Bacteria</taxon>
        <taxon>Pseudomonadati</taxon>
        <taxon>Pseudomonadota</taxon>
        <taxon>Betaproteobacteria</taxon>
        <taxon>Nitrosomonadales</taxon>
        <taxon>Sterolibacteriaceae</taxon>
        <taxon>Denitratisoma</taxon>
    </lineage>
</organism>
<reference evidence="2 3" key="1">
    <citation type="submission" date="2020-03" db="EMBL/GenBank/DDBJ databases">
        <authorList>
            <consortium name="Genoscope - CEA"/>
            <person name="William W."/>
        </authorList>
    </citation>
    <scope>NUCLEOTIDE SEQUENCE [LARGE SCALE GENOMIC DNA]</scope>
    <source>
        <strain evidence="3">DSM 16959</strain>
    </source>
</reference>
<feature type="region of interest" description="Disordered" evidence="1">
    <location>
        <begin position="1"/>
        <end position="36"/>
    </location>
</feature>
<sequence>MGEQESKPLERHNHPERIWDSQEMQDRVSDCPLSLQ</sequence>
<dbReference type="EMBL" id="LR778301">
    <property type="protein sequence ID" value="CAB1368436.1"/>
    <property type="molecule type" value="Genomic_DNA"/>
</dbReference>
<evidence type="ECO:0000256" key="1">
    <source>
        <dbReference type="SAM" id="MobiDB-lite"/>
    </source>
</evidence>
<name>A0A6S6XR17_9PROT</name>
<accession>A0A6S6XR17</accession>
<feature type="compositionally biased region" description="Basic and acidic residues" evidence="1">
    <location>
        <begin position="1"/>
        <end position="29"/>
    </location>
</feature>
<gene>
    <name evidence="2" type="ORF">DENOEST_1271</name>
</gene>
<dbReference type="Proteomes" id="UP000515733">
    <property type="component" value="Chromosome"/>
</dbReference>
<proteinExistence type="predicted"/>
<protein>
    <submittedName>
        <fullName evidence="2">Uncharacterized protein</fullName>
    </submittedName>
</protein>
<evidence type="ECO:0000313" key="2">
    <source>
        <dbReference type="EMBL" id="CAB1368436.1"/>
    </source>
</evidence>